<dbReference type="EMBL" id="JAKJXP020000120">
    <property type="protein sequence ID" value="KAK7744409.1"/>
    <property type="molecule type" value="Genomic_DNA"/>
</dbReference>
<feature type="compositionally biased region" description="Low complexity" evidence="1">
    <location>
        <begin position="742"/>
        <end position="754"/>
    </location>
</feature>
<evidence type="ECO:0000313" key="2">
    <source>
        <dbReference type="EMBL" id="KAK7744409.1"/>
    </source>
</evidence>
<feature type="compositionally biased region" description="Pro residues" evidence="1">
    <location>
        <begin position="127"/>
        <end position="136"/>
    </location>
</feature>
<feature type="region of interest" description="Disordered" evidence="1">
    <location>
        <begin position="602"/>
        <end position="639"/>
    </location>
</feature>
<dbReference type="AlphaFoldDB" id="A0AAN9YIN9"/>
<gene>
    <name evidence="2" type="ORF">SLS62_010199</name>
</gene>
<comment type="caution">
    <text evidence="2">The sequence shown here is derived from an EMBL/GenBank/DDBJ whole genome shotgun (WGS) entry which is preliminary data.</text>
</comment>
<proteinExistence type="predicted"/>
<feature type="compositionally biased region" description="Basic and acidic residues" evidence="1">
    <location>
        <begin position="407"/>
        <end position="421"/>
    </location>
</feature>
<feature type="compositionally biased region" description="Polar residues" evidence="1">
    <location>
        <begin position="214"/>
        <end position="227"/>
    </location>
</feature>
<keyword evidence="3" id="KW-1185">Reference proteome</keyword>
<evidence type="ECO:0000313" key="3">
    <source>
        <dbReference type="Proteomes" id="UP001320420"/>
    </source>
</evidence>
<feature type="region of interest" description="Disordered" evidence="1">
    <location>
        <begin position="360"/>
        <end position="494"/>
    </location>
</feature>
<feature type="compositionally biased region" description="Low complexity" evidence="1">
    <location>
        <begin position="137"/>
        <end position="153"/>
    </location>
</feature>
<feature type="compositionally biased region" description="Polar residues" evidence="1">
    <location>
        <begin position="608"/>
        <end position="621"/>
    </location>
</feature>
<evidence type="ECO:0000256" key="1">
    <source>
        <dbReference type="SAM" id="MobiDB-lite"/>
    </source>
</evidence>
<reference evidence="2 3" key="1">
    <citation type="submission" date="2024-02" db="EMBL/GenBank/DDBJ databases">
        <title>De novo assembly and annotation of 12 fungi associated with fruit tree decline syndrome in Ontario, Canada.</title>
        <authorList>
            <person name="Sulman M."/>
            <person name="Ellouze W."/>
            <person name="Ilyukhin E."/>
        </authorList>
    </citation>
    <scope>NUCLEOTIDE SEQUENCE [LARGE SCALE GENOMIC DNA]</scope>
    <source>
        <strain evidence="2 3">M11/M66-122</strain>
    </source>
</reference>
<feature type="compositionally biased region" description="Polar residues" evidence="1">
    <location>
        <begin position="44"/>
        <end position="61"/>
    </location>
</feature>
<sequence>MPDAPTSKPRRRFAPQLVEETVKTSSSSKTAESKPAEGSAETAIASTSGNSPPSHPTTTKPESVPRTRTTKDASVQVDDVEMRDAPPPPAPTKRPARRFAPVPIETTFESNRAERSSYGPTAELTPDPSPTTPQLPPILVNNQDGQQQGSEQQKQVEKAEKKPRRKFAPQLIETSKRARKSGQEGPATKPTDKTDITPGTNHIYAPKPKRKQGGNASTTGPRPSTSGGMVVADDEDDDASASPRFLTPRRQQSMKPHPNTRRGTQRSFTPDLDTILSSESGSSSEENDDMPDKPSPICLGVPALPDSRTPEGDLWNGMRHELRERRESCDEEISGYLLAVAAKEAYRQRQIEQVMSAFPNGLPPAGVEHFIGRDNSEDEEELVEDSLQHGGPQLPRRKSTDPGWAVKEMRAHAEKLADRRTQKMSIDMDIDQNDVPPENPLWTTDGAHRRGSRASYFRDSAVGSPVLRARADSSSPARGKGPDKGASPFGLPFGFRAEQDDEDVLLRKMRQAASPPMLGNDLVFRKCVSPQATRMEPTHPYSENLDDKRDLTGNTGLWGGYCSSQPGKKKITGLWQGYCTAKANNEVVSMLYPPAFLATPAEPATPGDLSTGSTYTPQQGEVASPPTRQPSGQQGQQKGGLHLLSASLDERLRKEKARKELEERIHREFNDAFVTQVYNYISLGYPATARDFDDELSKISGIEIEQLRKDDHLSVGKGFMLEMELPVKKQTRKGGAVGAGGSKSSTFDGSISGSGDDDDHVMLSPEEDERRHRNKPPRWRALKLYIREWARQHPSFEEGFGEEENPLAWGVRARRGSWAI</sequence>
<dbReference type="Proteomes" id="UP001320420">
    <property type="component" value="Unassembled WGS sequence"/>
</dbReference>
<feature type="region of interest" description="Disordered" evidence="1">
    <location>
        <begin position="1"/>
        <end position="315"/>
    </location>
</feature>
<protein>
    <submittedName>
        <fullName evidence="2">Uncharacterized protein</fullName>
    </submittedName>
</protein>
<name>A0AAN9YIN9_9PEZI</name>
<organism evidence="2 3">
    <name type="scientific">Diatrype stigma</name>
    <dbReference type="NCBI Taxonomy" id="117547"/>
    <lineage>
        <taxon>Eukaryota</taxon>
        <taxon>Fungi</taxon>
        <taxon>Dikarya</taxon>
        <taxon>Ascomycota</taxon>
        <taxon>Pezizomycotina</taxon>
        <taxon>Sordariomycetes</taxon>
        <taxon>Xylariomycetidae</taxon>
        <taxon>Xylariales</taxon>
        <taxon>Diatrypaceae</taxon>
        <taxon>Diatrype</taxon>
    </lineage>
</organism>
<feature type="region of interest" description="Disordered" evidence="1">
    <location>
        <begin position="732"/>
        <end position="775"/>
    </location>
</feature>
<accession>A0AAN9YIN9</accession>